<organism evidence="1 2">
    <name type="scientific">Vespula maculifrons</name>
    <name type="common">Eastern yellow jacket</name>
    <name type="synonym">Wasp</name>
    <dbReference type="NCBI Taxonomy" id="7453"/>
    <lineage>
        <taxon>Eukaryota</taxon>
        <taxon>Metazoa</taxon>
        <taxon>Ecdysozoa</taxon>
        <taxon>Arthropoda</taxon>
        <taxon>Hexapoda</taxon>
        <taxon>Insecta</taxon>
        <taxon>Pterygota</taxon>
        <taxon>Neoptera</taxon>
        <taxon>Endopterygota</taxon>
        <taxon>Hymenoptera</taxon>
        <taxon>Apocrita</taxon>
        <taxon>Aculeata</taxon>
        <taxon>Vespoidea</taxon>
        <taxon>Vespidae</taxon>
        <taxon>Vespinae</taxon>
        <taxon>Vespula</taxon>
    </lineage>
</organism>
<dbReference type="AlphaFoldDB" id="A0ABD2ALD7"/>
<accession>A0ABD2ALD7</accession>
<sequence length="113" mass="12522">MLNKSRLVIMSRNYTRVDVNEEARSTGLARSKLARRTETYGAKNVASFRRLPSIMGVVYVGVTWYHVGGTNQSSTSLRVPSSRPHDGSPAVDFIFRSFFLSAALQLTLIAEPS</sequence>
<gene>
    <name evidence="1" type="ORF">V1477_020242</name>
</gene>
<protein>
    <submittedName>
        <fullName evidence="1">Uncharacterized protein</fullName>
    </submittedName>
</protein>
<dbReference type="Proteomes" id="UP001607303">
    <property type="component" value="Unassembled WGS sequence"/>
</dbReference>
<evidence type="ECO:0000313" key="1">
    <source>
        <dbReference type="EMBL" id="KAL2721422.1"/>
    </source>
</evidence>
<evidence type="ECO:0000313" key="2">
    <source>
        <dbReference type="Proteomes" id="UP001607303"/>
    </source>
</evidence>
<name>A0ABD2ALD7_VESMC</name>
<proteinExistence type="predicted"/>
<comment type="caution">
    <text evidence="1">The sequence shown here is derived from an EMBL/GenBank/DDBJ whole genome shotgun (WGS) entry which is preliminary data.</text>
</comment>
<keyword evidence="2" id="KW-1185">Reference proteome</keyword>
<dbReference type="EMBL" id="JAYRBN010000116">
    <property type="protein sequence ID" value="KAL2721422.1"/>
    <property type="molecule type" value="Genomic_DNA"/>
</dbReference>
<reference evidence="1 2" key="1">
    <citation type="journal article" date="2024" name="Ann. Entomol. Soc. Am.">
        <title>Genomic analyses of the southern and eastern yellowjacket wasps (Hymenoptera: Vespidae) reveal evolutionary signatures of social life.</title>
        <authorList>
            <person name="Catto M.A."/>
            <person name="Caine P.B."/>
            <person name="Orr S.E."/>
            <person name="Hunt B.G."/>
            <person name="Goodisman M.A.D."/>
        </authorList>
    </citation>
    <scope>NUCLEOTIDE SEQUENCE [LARGE SCALE GENOMIC DNA]</scope>
    <source>
        <strain evidence="1">232</strain>
        <tissue evidence="1">Head and thorax</tissue>
    </source>
</reference>